<keyword evidence="2" id="KW-1185">Reference proteome</keyword>
<name>A0A518HQM4_9BACT</name>
<accession>A0A518HQM4</accession>
<dbReference type="AlphaFoldDB" id="A0A518HQM4"/>
<dbReference type="EMBL" id="CP037423">
    <property type="protein sequence ID" value="QDV43142.1"/>
    <property type="molecule type" value="Genomic_DNA"/>
</dbReference>
<sequence>MMIKTFLHKTIQTFGYDIVSSQNLEAEVTRRIKSREQNRIAEIKKQRERRRDSKPVDAGETGIIWAGRDEIDEKANACMRDAQTLLDIGCAFRPQRRFDAQIHICCEPFHEYMDRLIVETAKETRFVYLKLNLEEACAAFPHGSADSAYMCDVIEHIDREIAERCLEQLKLIVNQQIILFTPLGYMPQDPDELNADTDPWGMGGMEWQKHRSGWTPEDFPSHEGWTVIACRDFHHEDGYGRKLDKPFGAMWAIWNANADCVQNNESPKS</sequence>
<proteinExistence type="predicted"/>
<dbReference type="KEGG" id="snep:Enr13x_29960"/>
<dbReference type="Proteomes" id="UP000319004">
    <property type="component" value="Chromosome"/>
</dbReference>
<gene>
    <name evidence="1" type="ORF">Enr13x_29960</name>
</gene>
<dbReference type="InterPro" id="IPR029063">
    <property type="entry name" value="SAM-dependent_MTases_sf"/>
</dbReference>
<dbReference type="SUPFAM" id="SSF53335">
    <property type="entry name" value="S-adenosyl-L-methionine-dependent methyltransferases"/>
    <property type="match status" value="1"/>
</dbReference>
<organism evidence="1 2">
    <name type="scientific">Stieleria neptunia</name>
    <dbReference type="NCBI Taxonomy" id="2527979"/>
    <lineage>
        <taxon>Bacteria</taxon>
        <taxon>Pseudomonadati</taxon>
        <taxon>Planctomycetota</taxon>
        <taxon>Planctomycetia</taxon>
        <taxon>Pirellulales</taxon>
        <taxon>Pirellulaceae</taxon>
        <taxon>Stieleria</taxon>
    </lineage>
</organism>
<reference evidence="1 2" key="1">
    <citation type="submission" date="2019-03" db="EMBL/GenBank/DDBJ databases">
        <title>Deep-cultivation of Planctomycetes and their phenomic and genomic characterization uncovers novel biology.</title>
        <authorList>
            <person name="Wiegand S."/>
            <person name="Jogler M."/>
            <person name="Boedeker C."/>
            <person name="Pinto D."/>
            <person name="Vollmers J."/>
            <person name="Rivas-Marin E."/>
            <person name="Kohn T."/>
            <person name="Peeters S.H."/>
            <person name="Heuer A."/>
            <person name="Rast P."/>
            <person name="Oberbeckmann S."/>
            <person name="Bunk B."/>
            <person name="Jeske O."/>
            <person name="Meyerdierks A."/>
            <person name="Storesund J.E."/>
            <person name="Kallscheuer N."/>
            <person name="Luecker S."/>
            <person name="Lage O.M."/>
            <person name="Pohl T."/>
            <person name="Merkel B.J."/>
            <person name="Hornburger P."/>
            <person name="Mueller R.-W."/>
            <person name="Bruemmer F."/>
            <person name="Labrenz M."/>
            <person name="Spormann A.M."/>
            <person name="Op den Camp H."/>
            <person name="Overmann J."/>
            <person name="Amann R."/>
            <person name="Jetten M.S.M."/>
            <person name="Mascher T."/>
            <person name="Medema M.H."/>
            <person name="Devos D.P."/>
            <person name="Kaster A.-K."/>
            <person name="Ovreas L."/>
            <person name="Rohde M."/>
            <person name="Galperin M.Y."/>
            <person name="Jogler C."/>
        </authorList>
    </citation>
    <scope>NUCLEOTIDE SEQUENCE [LARGE SCALE GENOMIC DNA]</scope>
    <source>
        <strain evidence="1 2">Enr13</strain>
    </source>
</reference>
<protein>
    <recommendedName>
        <fullName evidence="3">Methyltransferase type 11 domain-containing protein</fullName>
    </recommendedName>
</protein>
<dbReference type="Gene3D" id="3.40.50.150">
    <property type="entry name" value="Vaccinia Virus protein VP39"/>
    <property type="match status" value="1"/>
</dbReference>
<dbReference type="OrthoDB" id="9772751at2"/>
<dbReference type="RefSeq" id="WP_145387020.1">
    <property type="nucleotide sequence ID" value="NZ_CP037423.1"/>
</dbReference>
<evidence type="ECO:0000313" key="1">
    <source>
        <dbReference type="EMBL" id="QDV43142.1"/>
    </source>
</evidence>
<evidence type="ECO:0008006" key="3">
    <source>
        <dbReference type="Google" id="ProtNLM"/>
    </source>
</evidence>
<evidence type="ECO:0000313" key="2">
    <source>
        <dbReference type="Proteomes" id="UP000319004"/>
    </source>
</evidence>